<name>A0AAD8ZBE2_9TELE</name>
<evidence type="ECO:0000256" key="1">
    <source>
        <dbReference type="ARBA" id="ARBA00010251"/>
    </source>
</evidence>
<reference evidence="4" key="1">
    <citation type="submission" date="2023-03" db="EMBL/GenBank/DDBJ databases">
        <title>Electrophorus voltai genome.</title>
        <authorList>
            <person name="Bian C."/>
        </authorList>
    </citation>
    <scope>NUCLEOTIDE SEQUENCE</scope>
    <source>
        <strain evidence="4">CB-2022</strain>
        <tissue evidence="4">Muscle</tissue>
    </source>
</reference>
<dbReference type="CDD" id="cd23949">
    <property type="entry name" value="Niban-like"/>
    <property type="match status" value="1"/>
</dbReference>
<dbReference type="InterPro" id="IPR059060">
    <property type="entry name" value="Niban_1/2/3_dom"/>
</dbReference>
<dbReference type="PANTHER" id="PTHR14392">
    <property type="entry name" value="NIBAN FAMILY MEMBER"/>
    <property type="match status" value="1"/>
</dbReference>
<dbReference type="AlphaFoldDB" id="A0AAD8ZBE2"/>
<keyword evidence="5" id="KW-1185">Reference proteome</keyword>
<sequence length="922" mass="101901">MRLEMLLMKTLTNRAEPADLQGSAAWSNAGACEGATNRWCAACVAGRAQAELESFAPVYRKQYLLAFLSHVHDEQVQRKEEHTQILKCREPPPESDVLYMSNVLNFTDHRKWKERFAVVRASYCLECHETFEASASLGKSFESGTPPVYTLLPTGGAIFTTEEKYMERVDKSFPDANDKNDDFAPPADGIPEDFPVYLQLPYRRDYYFCFQDDDQQAAFMSILSDCIRHQNQDFLKKKDYEVQAFVKAVQLYRQSAGHYESWDMLLGSDARVGLRFPSLAALPGFSVAAYGGVRGTQQLSPFRKCTVLANLTMERLLPTVGKVLLSSLKAKKSEKKRMWFAAVEEMYFLVQQTMKEGMASLKKQCTEAVKKHSVLARSDMDQIMTSRAFVEAKVRATVGEAAGRYCAEKVEPHLPALLEEVMGPISLGFLEARKLSEAMMERLCQDYEEGVIGEELQQAWEEIRRPDLQSCYEKVNGLREHTQKLQQSFSYPSSKRLEQSTQIEIQQQYDYDSSSVRKMIFTQALLDITLPSARAHLAPAVKNELPAFEQYIFADYVNFINVENIYEDILHQILGDEIRKVVNEAARMKKYNLFTDSRFNFSLSESSRSLAFSSPSPALRHAKPASLLSSRPPTCQSQLDLPVSTPGTGVPGSRLVALDNGTAGSVVDREKEVVHTNSEPSTAASFPTVTPLDPAGSVHTEPTLLKPSVSPTVTAQTLVNPVLRALEIVNNRMQINSSSAEGGRGLLNQAAPNEDPISPAPASRETENAAPRSINSVLESASCNSYRKGTVTAPPTGVEKGHNWTAETEAVVDVPLEPTSHVASSDDAVRISKDKEVLDSTGDKVVFPDLKKPNESVVFSCEAVPNASASLALCLADSDASSPAGGAAEARPATRPPDCIKDIRDLVVEVTEVVEIVQPYPN</sequence>
<evidence type="ECO:0000313" key="4">
    <source>
        <dbReference type="EMBL" id="KAK1796483.1"/>
    </source>
</evidence>
<proteinExistence type="inferred from homology"/>
<evidence type="ECO:0000259" key="3">
    <source>
        <dbReference type="Pfam" id="PF26086"/>
    </source>
</evidence>
<dbReference type="EMBL" id="JAROKS010000015">
    <property type="protein sequence ID" value="KAK1796483.1"/>
    <property type="molecule type" value="Genomic_DNA"/>
</dbReference>
<dbReference type="Pfam" id="PF26086">
    <property type="entry name" value="Niban2"/>
    <property type="match status" value="1"/>
</dbReference>
<dbReference type="PANTHER" id="PTHR14392:SF3">
    <property type="entry name" value="PROTEIN NIBAN 1"/>
    <property type="match status" value="1"/>
</dbReference>
<organism evidence="4 5">
    <name type="scientific">Electrophorus voltai</name>
    <dbReference type="NCBI Taxonomy" id="2609070"/>
    <lineage>
        <taxon>Eukaryota</taxon>
        <taxon>Metazoa</taxon>
        <taxon>Chordata</taxon>
        <taxon>Craniata</taxon>
        <taxon>Vertebrata</taxon>
        <taxon>Euteleostomi</taxon>
        <taxon>Actinopterygii</taxon>
        <taxon>Neopterygii</taxon>
        <taxon>Teleostei</taxon>
        <taxon>Ostariophysi</taxon>
        <taxon>Gymnotiformes</taxon>
        <taxon>Gymnotoidei</taxon>
        <taxon>Gymnotidae</taxon>
        <taxon>Electrophorus</taxon>
    </lineage>
</organism>
<comment type="caution">
    <text evidence="4">The sequence shown here is derived from an EMBL/GenBank/DDBJ whole genome shotgun (WGS) entry which is preliminary data.</text>
</comment>
<evidence type="ECO:0000256" key="2">
    <source>
        <dbReference type="SAM" id="MobiDB-lite"/>
    </source>
</evidence>
<feature type="region of interest" description="Disordered" evidence="2">
    <location>
        <begin position="738"/>
        <end position="771"/>
    </location>
</feature>
<gene>
    <name evidence="4" type="ORF">P4O66_008916</name>
</gene>
<dbReference type="Proteomes" id="UP001239994">
    <property type="component" value="Unassembled WGS sequence"/>
</dbReference>
<dbReference type="InterPro" id="IPR026088">
    <property type="entry name" value="Niban-like"/>
</dbReference>
<feature type="non-terminal residue" evidence="4">
    <location>
        <position position="1"/>
    </location>
</feature>
<accession>A0AAD8ZBE2</accession>
<protein>
    <recommendedName>
        <fullName evidence="3">Niban 1/2/3 domain-containing protein</fullName>
    </recommendedName>
</protein>
<feature type="domain" description="Niban 1/2/3" evidence="3">
    <location>
        <begin position="405"/>
        <end position="508"/>
    </location>
</feature>
<comment type="similarity">
    <text evidence="1">Belongs to the Niban family.</text>
</comment>
<dbReference type="Pfam" id="PF26089">
    <property type="entry name" value="PH_Niban2"/>
    <property type="match status" value="1"/>
</dbReference>
<evidence type="ECO:0000313" key="5">
    <source>
        <dbReference type="Proteomes" id="UP001239994"/>
    </source>
</evidence>